<sequence length="324" mass="34642">MKKVLVLVLALALSMALLAGMASAEAVAGDINGDGVFKVGFSELDIDGAWRVTQVESMEEEATSRGYEYVMTNAEYDTEKQVADVEDLLAQGVDFLFIAPIDMDAIVPALDAAKAAGVPVILLDRQATGTWGEDWLTTIIADYIQQGEIAGQWIVDNMGEEEVKIVEITGVVGGSDVRDRAQGLRNVVEQYDNMEIVASQSGEWSRATAQEVTENIIQSTGGDFNVVYCHNDEMALGVVLALKAAGMNPGTDVKIVAIDGQAEAVEAIIAGEMNAIATCSPRFGPAAFDAMESYLAGEELPEFIINPEVLITIDNAEEQLPLAF</sequence>
<comment type="caution">
    <text evidence="6">The sequence shown here is derived from an EMBL/GenBank/DDBJ whole genome shotgun (WGS) entry which is preliminary data.</text>
</comment>
<evidence type="ECO:0000256" key="1">
    <source>
        <dbReference type="ARBA" id="ARBA00004196"/>
    </source>
</evidence>
<reference evidence="6" key="2">
    <citation type="journal article" date="2021" name="PeerJ">
        <title>Extensive microbial diversity within the chicken gut microbiome revealed by metagenomics and culture.</title>
        <authorList>
            <person name="Gilroy R."/>
            <person name="Ravi A."/>
            <person name="Getino M."/>
            <person name="Pursley I."/>
            <person name="Horton D.L."/>
            <person name="Alikhan N.F."/>
            <person name="Baker D."/>
            <person name="Gharbi K."/>
            <person name="Hall N."/>
            <person name="Watson M."/>
            <person name="Adriaenssens E.M."/>
            <person name="Foster-Nyarko E."/>
            <person name="Jarju S."/>
            <person name="Secka A."/>
            <person name="Antonio M."/>
            <person name="Oren A."/>
            <person name="Chaudhuri R.R."/>
            <person name="La Ragione R."/>
            <person name="Hildebrand F."/>
            <person name="Pallen M.J."/>
        </authorList>
    </citation>
    <scope>NUCLEOTIDE SEQUENCE</scope>
    <source>
        <strain evidence="6">ChiHcec3-11533</strain>
    </source>
</reference>
<organism evidence="6 7">
    <name type="scientific">Candidatus Pullichristensenella excrementigallinarum</name>
    <dbReference type="NCBI Taxonomy" id="2840907"/>
    <lineage>
        <taxon>Bacteria</taxon>
        <taxon>Bacillati</taxon>
        <taxon>Bacillota</taxon>
        <taxon>Clostridia</taxon>
        <taxon>Candidatus Pullichristensenella</taxon>
    </lineage>
</organism>
<feature type="chain" id="PRO_5039615458" evidence="4">
    <location>
        <begin position="25"/>
        <end position="324"/>
    </location>
</feature>
<gene>
    <name evidence="6" type="ORF">IAB02_09200</name>
</gene>
<feature type="signal peptide" evidence="4">
    <location>
        <begin position="1"/>
        <end position="24"/>
    </location>
</feature>
<protein>
    <submittedName>
        <fullName evidence="6">ABC transporter substrate-binding protein</fullName>
    </submittedName>
</protein>
<evidence type="ECO:0000256" key="2">
    <source>
        <dbReference type="ARBA" id="ARBA00007639"/>
    </source>
</evidence>
<dbReference type="PANTHER" id="PTHR46847:SF3">
    <property type="entry name" value="GALACTOFURANOSE-BINDING PROTEIN YTFQ"/>
    <property type="match status" value="1"/>
</dbReference>
<accession>A0A9D1IDP3</accession>
<dbReference type="GO" id="GO:0030313">
    <property type="term" value="C:cell envelope"/>
    <property type="evidence" value="ECO:0007669"/>
    <property type="project" value="UniProtKB-SubCell"/>
</dbReference>
<proteinExistence type="inferred from homology"/>
<reference evidence="6" key="1">
    <citation type="submission" date="2020-10" db="EMBL/GenBank/DDBJ databases">
        <authorList>
            <person name="Gilroy R."/>
        </authorList>
    </citation>
    <scope>NUCLEOTIDE SEQUENCE</scope>
    <source>
        <strain evidence="6">ChiHcec3-11533</strain>
    </source>
</reference>
<feature type="domain" description="Periplasmic binding protein" evidence="5">
    <location>
        <begin position="45"/>
        <end position="299"/>
    </location>
</feature>
<dbReference type="Pfam" id="PF13407">
    <property type="entry name" value="Peripla_BP_4"/>
    <property type="match status" value="1"/>
</dbReference>
<evidence type="ECO:0000256" key="3">
    <source>
        <dbReference type="ARBA" id="ARBA00022729"/>
    </source>
</evidence>
<dbReference type="EMBL" id="DVMU01000200">
    <property type="protein sequence ID" value="HIU34726.1"/>
    <property type="molecule type" value="Genomic_DNA"/>
</dbReference>
<evidence type="ECO:0000259" key="5">
    <source>
        <dbReference type="Pfam" id="PF13407"/>
    </source>
</evidence>
<evidence type="ECO:0000313" key="7">
    <source>
        <dbReference type="Proteomes" id="UP000824072"/>
    </source>
</evidence>
<dbReference type="SUPFAM" id="SSF53822">
    <property type="entry name" value="Periplasmic binding protein-like I"/>
    <property type="match status" value="1"/>
</dbReference>
<dbReference type="InterPro" id="IPR028082">
    <property type="entry name" value="Peripla_BP_I"/>
</dbReference>
<dbReference type="InterPro" id="IPR025997">
    <property type="entry name" value="SBP_2_dom"/>
</dbReference>
<dbReference type="GO" id="GO:0030246">
    <property type="term" value="F:carbohydrate binding"/>
    <property type="evidence" value="ECO:0007669"/>
    <property type="project" value="UniProtKB-ARBA"/>
</dbReference>
<evidence type="ECO:0000313" key="6">
    <source>
        <dbReference type="EMBL" id="HIU34726.1"/>
    </source>
</evidence>
<comment type="similarity">
    <text evidence="2">Belongs to the bacterial solute-binding protein 2 family.</text>
</comment>
<evidence type="ECO:0000256" key="4">
    <source>
        <dbReference type="SAM" id="SignalP"/>
    </source>
</evidence>
<keyword evidence="3 4" id="KW-0732">Signal</keyword>
<name>A0A9D1IDP3_9FIRM</name>
<dbReference type="Proteomes" id="UP000824072">
    <property type="component" value="Unassembled WGS sequence"/>
</dbReference>
<dbReference type="CDD" id="cd06309">
    <property type="entry name" value="PBP1_galactofuranose_YtfQ-like"/>
    <property type="match status" value="1"/>
</dbReference>
<dbReference type="Gene3D" id="3.40.50.2300">
    <property type="match status" value="2"/>
</dbReference>
<dbReference type="AlphaFoldDB" id="A0A9D1IDP3"/>
<dbReference type="PANTHER" id="PTHR46847">
    <property type="entry name" value="D-ALLOSE-BINDING PERIPLASMIC PROTEIN-RELATED"/>
    <property type="match status" value="1"/>
</dbReference>
<comment type="subcellular location">
    <subcellularLocation>
        <location evidence="1">Cell envelope</location>
    </subcellularLocation>
</comment>